<gene>
    <name evidence="2" type="ordered locus">NSE_0195</name>
</gene>
<name>Q2GEK6_EHRS3</name>
<organism evidence="2 3">
    <name type="scientific">Ehrlichia sennetsu (strain ATCC VR-367 / Miyayama)</name>
    <name type="common">Neorickettsia sennetsu</name>
    <dbReference type="NCBI Taxonomy" id="222891"/>
    <lineage>
        <taxon>Bacteria</taxon>
        <taxon>Pseudomonadati</taxon>
        <taxon>Pseudomonadota</taxon>
        <taxon>Alphaproteobacteria</taxon>
        <taxon>Rickettsiales</taxon>
        <taxon>Anaplasmataceae</taxon>
        <taxon>Ehrlichia</taxon>
    </lineage>
</organism>
<keyword evidence="3" id="KW-1185">Reference proteome</keyword>
<dbReference type="AlphaFoldDB" id="Q2GEK6"/>
<sequence>MTHGMFFFQIDDNGLLDVVDLTNCGCAIPILEQFSTMVNFPIHVSGLLQPSTPLVQGSESTLLADTQDVNLTPTEEPVGSSETTETIPDVSCSCATGQDASVSEAQLETQNFDADQNSQEVLVTWLRTSA</sequence>
<proteinExistence type="predicted"/>
<dbReference type="EMBL" id="CP000237">
    <property type="protein sequence ID" value="ABD46229.1"/>
    <property type="molecule type" value="Genomic_DNA"/>
</dbReference>
<accession>Q2GEK6</accession>
<evidence type="ECO:0000313" key="3">
    <source>
        <dbReference type="Proteomes" id="UP000001942"/>
    </source>
</evidence>
<protein>
    <submittedName>
        <fullName evidence="2">Uncharacterized protein</fullName>
    </submittedName>
</protein>
<evidence type="ECO:0000313" key="2">
    <source>
        <dbReference type="EMBL" id="ABD46229.1"/>
    </source>
</evidence>
<dbReference type="Proteomes" id="UP000001942">
    <property type="component" value="Chromosome"/>
</dbReference>
<dbReference type="HOGENOM" id="CLU_1935792_0_0_5"/>
<evidence type="ECO:0000256" key="1">
    <source>
        <dbReference type="SAM" id="MobiDB-lite"/>
    </source>
</evidence>
<dbReference type="STRING" id="222891.NSE_0195"/>
<feature type="region of interest" description="Disordered" evidence="1">
    <location>
        <begin position="65"/>
        <end position="90"/>
    </location>
</feature>
<dbReference type="RefSeq" id="WP_011451596.1">
    <property type="nucleotide sequence ID" value="NC_007798.1"/>
</dbReference>
<reference evidence="2 3" key="1">
    <citation type="journal article" date="2006" name="PLoS Genet.">
        <title>Comparative genomics of emerging human ehrlichiosis agents.</title>
        <authorList>
            <person name="Dunning Hotopp J.C."/>
            <person name="Lin M."/>
            <person name="Madupu R."/>
            <person name="Crabtree J."/>
            <person name="Angiuoli S.V."/>
            <person name="Eisen J.A."/>
            <person name="Seshadri R."/>
            <person name="Ren Q."/>
            <person name="Wu M."/>
            <person name="Utterback T.R."/>
            <person name="Smith S."/>
            <person name="Lewis M."/>
            <person name="Khouri H."/>
            <person name="Zhang C."/>
            <person name="Niu H."/>
            <person name="Lin Q."/>
            <person name="Ohashi N."/>
            <person name="Zhi N."/>
            <person name="Nelson W."/>
            <person name="Brinkac L.M."/>
            <person name="Dodson R.J."/>
            <person name="Rosovitz M.J."/>
            <person name="Sundaram J."/>
            <person name="Daugherty S.C."/>
            <person name="Davidsen T."/>
            <person name="Durkin A.S."/>
            <person name="Gwinn M."/>
            <person name="Haft D.H."/>
            <person name="Selengut J.D."/>
            <person name="Sullivan S.A."/>
            <person name="Zafar N."/>
            <person name="Zhou L."/>
            <person name="Benahmed F."/>
            <person name="Forberger H."/>
            <person name="Halpin R."/>
            <person name="Mulligan S."/>
            <person name="Robinson J."/>
            <person name="White O."/>
            <person name="Rikihisa Y."/>
            <person name="Tettelin H."/>
        </authorList>
    </citation>
    <scope>NUCLEOTIDE SEQUENCE [LARGE SCALE GENOMIC DNA]</scope>
    <source>
        <strain evidence="3">ATCC VR-367 / Miyayama</strain>
    </source>
</reference>
<dbReference type="KEGG" id="nse:NSE_0195"/>